<name>A0ACC0SPN4_POPTR</name>
<sequence>MSRHEEESHGHLFFACDWTGRLWAKIKSWLRIGRRMLTLNNAIRGLHTQRCNIESLMKRVSLAITVYLIWEERNKRVFDGKTRGVDTVFRRFQILFYIVFHFHEKTTSNCTLVDHLSMDGRRTQLCVADTLYPVRLLLVVVYC</sequence>
<reference evidence="1 2" key="1">
    <citation type="journal article" date="2006" name="Science">
        <title>The genome of black cottonwood, Populus trichocarpa (Torr. &amp; Gray).</title>
        <authorList>
            <person name="Tuskan G.A."/>
            <person name="Difazio S."/>
            <person name="Jansson S."/>
            <person name="Bohlmann J."/>
            <person name="Grigoriev I."/>
            <person name="Hellsten U."/>
            <person name="Putnam N."/>
            <person name="Ralph S."/>
            <person name="Rombauts S."/>
            <person name="Salamov A."/>
            <person name="Schein J."/>
            <person name="Sterck L."/>
            <person name="Aerts A."/>
            <person name="Bhalerao R.R."/>
            <person name="Bhalerao R.P."/>
            <person name="Blaudez D."/>
            <person name="Boerjan W."/>
            <person name="Brun A."/>
            <person name="Brunner A."/>
            <person name="Busov V."/>
            <person name="Campbell M."/>
            <person name="Carlson J."/>
            <person name="Chalot M."/>
            <person name="Chapman J."/>
            <person name="Chen G.L."/>
            <person name="Cooper D."/>
            <person name="Coutinho P.M."/>
            <person name="Couturier J."/>
            <person name="Covert S."/>
            <person name="Cronk Q."/>
            <person name="Cunningham R."/>
            <person name="Davis J."/>
            <person name="Degroeve S."/>
            <person name="Dejardin A."/>
            <person name="Depamphilis C."/>
            <person name="Detter J."/>
            <person name="Dirks B."/>
            <person name="Dubchak I."/>
            <person name="Duplessis S."/>
            <person name="Ehlting J."/>
            <person name="Ellis B."/>
            <person name="Gendler K."/>
            <person name="Goodstein D."/>
            <person name="Gribskov M."/>
            <person name="Grimwood J."/>
            <person name="Groover A."/>
            <person name="Gunter L."/>
            <person name="Hamberger B."/>
            <person name="Heinze B."/>
            <person name="Helariutta Y."/>
            <person name="Henrissat B."/>
            <person name="Holligan D."/>
            <person name="Holt R."/>
            <person name="Huang W."/>
            <person name="Islam-Faridi N."/>
            <person name="Jones S."/>
            <person name="Jones-Rhoades M."/>
            <person name="Jorgensen R."/>
            <person name="Joshi C."/>
            <person name="Kangasjarvi J."/>
            <person name="Karlsson J."/>
            <person name="Kelleher C."/>
            <person name="Kirkpatrick R."/>
            <person name="Kirst M."/>
            <person name="Kohler A."/>
            <person name="Kalluri U."/>
            <person name="Larimer F."/>
            <person name="Leebens-Mack J."/>
            <person name="Leple J.C."/>
            <person name="Locascio P."/>
            <person name="Lou Y."/>
            <person name="Lucas S."/>
            <person name="Martin F."/>
            <person name="Montanini B."/>
            <person name="Napoli C."/>
            <person name="Nelson D.R."/>
            <person name="Nelson C."/>
            <person name="Nieminen K."/>
            <person name="Nilsson O."/>
            <person name="Pereda V."/>
            <person name="Peter G."/>
            <person name="Philippe R."/>
            <person name="Pilate G."/>
            <person name="Poliakov A."/>
            <person name="Razumovskaya J."/>
            <person name="Richardson P."/>
            <person name="Rinaldi C."/>
            <person name="Ritland K."/>
            <person name="Rouze P."/>
            <person name="Ryaboy D."/>
            <person name="Schmutz J."/>
            <person name="Schrader J."/>
            <person name="Segerman B."/>
            <person name="Shin H."/>
            <person name="Siddiqui A."/>
            <person name="Sterky F."/>
            <person name="Terry A."/>
            <person name="Tsai C.J."/>
            <person name="Uberbacher E."/>
            <person name="Unneberg P."/>
            <person name="Vahala J."/>
            <person name="Wall K."/>
            <person name="Wessler S."/>
            <person name="Yang G."/>
            <person name="Yin T."/>
            <person name="Douglas C."/>
            <person name="Marra M."/>
            <person name="Sandberg G."/>
            <person name="Van de Peer Y."/>
            <person name="Rokhsar D."/>
        </authorList>
    </citation>
    <scope>NUCLEOTIDE SEQUENCE [LARGE SCALE GENOMIC DNA]</scope>
    <source>
        <strain evidence="2">cv. Nisqually</strain>
    </source>
</reference>
<protein>
    <submittedName>
        <fullName evidence="1">Uncharacterized protein</fullName>
    </submittedName>
</protein>
<evidence type="ECO:0000313" key="1">
    <source>
        <dbReference type="EMBL" id="KAI9391201.1"/>
    </source>
</evidence>
<gene>
    <name evidence="1" type="ORF">POPTR_007G061250v4</name>
</gene>
<dbReference type="Proteomes" id="UP000006729">
    <property type="component" value="Chromosome 7"/>
</dbReference>
<dbReference type="EMBL" id="CM009296">
    <property type="protein sequence ID" value="KAI9391201.1"/>
    <property type="molecule type" value="Genomic_DNA"/>
</dbReference>
<comment type="caution">
    <text evidence="1">The sequence shown here is derived from an EMBL/GenBank/DDBJ whole genome shotgun (WGS) entry which is preliminary data.</text>
</comment>
<keyword evidence="2" id="KW-1185">Reference proteome</keyword>
<organism evidence="1 2">
    <name type="scientific">Populus trichocarpa</name>
    <name type="common">Western balsam poplar</name>
    <name type="synonym">Populus balsamifera subsp. trichocarpa</name>
    <dbReference type="NCBI Taxonomy" id="3694"/>
    <lineage>
        <taxon>Eukaryota</taxon>
        <taxon>Viridiplantae</taxon>
        <taxon>Streptophyta</taxon>
        <taxon>Embryophyta</taxon>
        <taxon>Tracheophyta</taxon>
        <taxon>Spermatophyta</taxon>
        <taxon>Magnoliopsida</taxon>
        <taxon>eudicotyledons</taxon>
        <taxon>Gunneridae</taxon>
        <taxon>Pentapetalae</taxon>
        <taxon>rosids</taxon>
        <taxon>fabids</taxon>
        <taxon>Malpighiales</taxon>
        <taxon>Salicaceae</taxon>
        <taxon>Saliceae</taxon>
        <taxon>Populus</taxon>
    </lineage>
</organism>
<evidence type="ECO:0000313" key="2">
    <source>
        <dbReference type="Proteomes" id="UP000006729"/>
    </source>
</evidence>
<proteinExistence type="predicted"/>
<accession>A0ACC0SPN4</accession>